<keyword evidence="5" id="KW-0804">Transcription</keyword>
<proteinExistence type="predicted"/>
<feature type="modified residue" description="4-aspartylphosphate" evidence="6">
    <location>
        <position position="52"/>
    </location>
</feature>
<evidence type="ECO:0000256" key="5">
    <source>
        <dbReference type="ARBA" id="ARBA00023163"/>
    </source>
</evidence>
<dbReference type="InterPro" id="IPR001789">
    <property type="entry name" value="Sig_transdc_resp-reg_receiver"/>
</dbReference>
<dbReference type="Gene3D" id="1.10.10.10">
    <property type="entry name" value="Winged helix-like DNA-binding domain superfamily/Winged helix DNA-binding domain"/>
    <property type="match status" value="1"/>
</dbReference>
<evidence type="ECO:0000313" key="11">
    <source>
        <dbReference type="Proteomes" id="UP001596549"/>
    </source>
</evidence>
<name>A0ABW2NLG2_9BACL</name>
<dbReference type="PANTHER" id="PTHR48111:SF4">
    <property type="entry name" value="DNA-BINDING DUAL TRANSCRIPTIONAL REGULATOR OMPR"/>
    <property type="match status" value="1"/>
</dbReference>
<evidence type="ECO:0000256" key="7">
    <source>
        <dbReference type="PROSITE-ProRule" id="PRU01091"/>
    </source>
</evidence>
<feature type="domain" description="OmpR/PhoB-type" evidence="9">
    <location>
        <begin position="127"/>
        <end position="226"/>
    </location>
</feature>
<dbReference type="InterPro" id="IPR001867">
    <property type="entry name" value="OmpR/PhoB-type_DNA-bd"/>
</dbReference>
<evidence type="ECO:0000313" key="10">
    <source>
        <dbReference type="EMBL" id="MFC7370286.1"/>
    </source>
</evidence>
<feature type="DNA-binding region" description="OmpR/PhoB-type" evidence="7">
    <location>
        <begin position="127"/>
        <end position="226"/>
    </location>
</feature>
<evidence type="ECO:0000256" key="6">
    <source>
        <dbReference type="PROSITE-ProRule" id="PRU00169"/>
    </source>
</evidence>
<reference evidence="11" key="1">
    <citation type="journal article" date="2019" name="Int. J. Syst. Evol. Microbiol.">
        <title>The Global Catalogue of Microorganisms (GCM) 10K type strain sequencing project: providing services to taxonomists for standard genome sequencing and annotation.</title>
        <authorList>
            <consortium name="The Broad Institute Genomics Platform"/>
            <consortium name="The Broad Institute Genome Sequencing Center for Infectious Disease"/>
            <person name="Wu L."/>
            <person name="Ma J."/>
        </authorList>
    </citation>
    <scope>NUCLEOTIDE SEQUENCE [LARGE SCALE GENOMIC DNA]</scope>
    <source>
        <strain evidence="11">NBRC 106396</strain>
    </source>
</reference>
<dbReference type="InterPro" id="IPR039420">
    <property type="entry name" value="WalR-like"/>
</dbReference>
<accession>A0ABW2NLG2</accession>
<dbReference type="CDD" id="cd00383">
    <property type="entry name" value="trans_reg_C"/>
    <property type="match status" value="1"/>
</dbReference>
<dbReference type="SMART" id="SM00862">
    <property type="entry name" value="Trans_reg_C"/>
    <property type="match status" value="1"/>
</dbReference>
<organism evidence="10 11">
    <name type="scientific">Fictibacillus iocasae</name>
    <dbReference type="NCBI Taxonomy" id="2715437"/>
    <lineage>
        <taxon>Bacteria</taxon>
        <taxon>Bacillati</taxon>
        <taxon>Bacillota</taxon>
        <taxon>Bacilli</taxon>
        <taxon>Bacillales</taxon>
        <taxon>Fictibacillaceae</taxon>
        <taxon>Fictibacillus</taxon>
    </lineage>
</organism>
<comment type="caution">
    <text evidence="10">The sequence shown here is derived from an EMBL/GenBank/DDBJ whole genome shotgun (WGS) entry which is preliminary data.</text>
</comment>
<evidence type="ECO:0000256" key="1">
    <source>
        <dbReference type="ARBA" id="ARBA00022553"/>
    </source>
</evidence>
<keyword evidence="4 7" id="KW-0238">DNA-binding</keyword>
<gene>
    <name evidence="10" type="ORF">ACFQPF_01160</name>
</gene>
<keyword evidence="11" id="KW-1185">Reference proteome</keyword>
<protein>
    <submittedName>
        <fullName evidence="10">Response regulator transcription factor</fullName>
    </submittedName>
</protein>
<evidence type="ECO:0000259" key="8">
    <source>
        <dbReference type="PROSITE" id="PS50110"/>
    </source>
</evidence>
<dbReference type="RefSeq" id="WP_379745263.1">
    <property type="nucleotide sequence ID" value="NZ_JBHTCP010000002.1"/>
</dbReference>
<dbReference type="Pfam" id="PF00486">
    <property type="entry name" value="Trans_reg_C"/>
    <property type="match status" value="1"/>
</dbReference>
<dbReference type="Pfam" id="PF00072">
    <property type="entry name" value="Response_reg"/>
    <property type="match status" value="1"/>
</dbReference>
<dbReference type="Gene3D" id="3.40.50.2300">
    <property type="match status" value="1"/>
</dbReference>
<sequence length="228" mass="25976">MKTILVAEDEVSISAVLKAYLQNAGYRVVQAFDGQSAISCFHQSEPSLAILDVMMPELDGWRVLKRIREHSTCPVIMLTALSDVSSRLAGLNGGADDYIAKPFIGEEVVARVHAVLRRTEQSRRMEEEKAKFGRLLIDWRSHEVYLNGISIEMTPRDLSLLLYLAKHPNRTFTRDVLIQQVWGLDYFGSDRAVDLSIKRIRKLLENWPAEDGEIKTFRGVGYQFHVKK</sequence>
<feature type="domain" description="Response regulatory" evidence="8">
    <location>
        <begin position="3"/>
        <end position="116"/>
    </location>
</feature>
<evidence type="ECO:0000256" key="3">
    <source>
        <dbReference type="ARBA" id="ARBA00023015"/>
    </source>
</evidence>
<dbReference type="PROSITE" id="PS50110">
    <property type="entry name" value="RESPONSE_REGULATORY"/>
    <property type="match status" value="1"/>
</dbReference>
<dbReference type="EMBL" id="JBHTCP010000002">
    <property type="protein sequence ID" value="MFC7370286.1"/>
    <property type="molecule type" value="Genomic_DNA"/>
</dbReference>
<dbReference type="PANTHER" id="PTHR48111">
    <property type="entry name" value="REGULATOR OF RPOS"/>
    <property type="match status" value="1"/>
</dbReference>
<dbReference type="InterPro" id="IPR036388">
    <property type="entry name" value="WH-like_DNA-bd_sf"/>
</dbReference>
<evidence type="ECO:0000256" key="2">
    <source>
        <dbReference type="ARBA" id="ARBA00023012"/>
    </source>
</evidence>
<dbReference type="CDD" id="cd17574">
    <property type="entry name" value="REC_OmpR"/>
    <property type="match status" value="1"/>
</dbReference>
<dbReference type="PROSITE" id="PS51755">
    <property type="entry name" value="OMPR_PHOB"/>
    <property type="match status" value="1"/>
</dbReference>
<dbReference type="SMART" id="SM00448">
    <property type="entry name" value="REC"/>
    <property type="match status" value="1"/>
</dbReference>
<keyword evidence="2" id="KW-0902">Two-component regulatory system</keyword>
<dbReference type="InterPro" id="IPR011006">
    <property type="entry name" value="CheY-like_superfamily"/>
</dbReference>
<dbReference type="Gene3D" id="6.10.250.690">
    <property type="match status" value="1"/>
</dbReference>
<dbReference type="Proteomes" id="UP001596549">
    <property type="component" value="Unassembled WGS sequence"/>
</dbReference>
<dbReference type="SUPFAM" id="SSF52172">
    <property type="entry name" value="CheY-like"/>
    <property type="match status" value="1"/>
</dbReference>
<keyword evidence="1 6" id="KW-0597">Phosphoprotein</keyword>
<keyword evidence="3" id="KW-0805">Transcription regulation</keyword>
<evidence type="ECO:0000256" key="4">
    <source>
        <dbReference type="ARBA" id="ARBA00023125"/>
    </source>
</evidence>
<evidence type="ECO:0000259" key="9">
    <source>
        <dbReference type="PROSITE" id="PS51755"/>
    </source>
</evidence>